<accession>A0A9P0VVL4</accession>
<keyword evidence="2" id="KW-0472">Membrane</keyword>
<organism evidence="3 4">
    <name type="scientific">[Candida] railenensis</name>
    <dbReference type="NCBI Taxonomy" id="45579"/>
    <lineage>
        <taxon>Eukaryota</taxon>
        <taxon>Fungi</taxon>
        <taxon>Dikarya</taxon>
        <taxon>Ascomycota</taxon>
        <taxon>Saccharomycotina</taxon>
        <taxon>Pichiomycetes</taxon>
        <taxon>Debaryomycetaceae</taxon>
        <taxon>Kurtzmaniella</taxon>
    </lineage>
</organism>
<keyword evidence="2" id="KW-1133">Transmembrane helix</keyword>
<sequence length="142" mass="16483">MILPEHLEEKISDFSKRYIYYGNYNSYYSPWNSYGRWILTGVIILAFIIAMLIYFFIRRRRMRSHTVVSPNANYYQPDPNYGQQPNYAQQPNYYPENNGYYGGGQNTGYGGEQRDFANEGKTVSDEYAPPPTAPPAATYPSR</sequence>
<feature type="region of interest" description="Disordered" evidence="1">
    <location>
        <begin position="70"/>
        <end position="142"/>
    </location>
</feature>
<keyword evidence="4" id="KW-1185">Reference proteome</keyword>
<keyword evidence="2" id="KW-0812">Transmembrane</keyword>
<gene>
    <name evidence="3" type="ORF">CLIB1423_01S01992</name>
</gene>
<feature type="compositionally biased region" description="Gly residues" evidence="1">
    <location>
        <begin position="100"/>
        <end position="111"/>
    </location>
</feature>
<comment type="caution">
    <text evidence="3">The sequence shown here is derived from an EMBL/GenBank/DDBJ whole genome shotgun (WGS) entry which is preliminary data.</text>
</comment>
<evidence type="ECO:0000313" key="3">
    <source>
        <dbReference type="EMBL" id="CAH2350081.1"/>
    </source>
</evidence>
<reference evidence="3" key="1">
    <citation type="submission" date="2022-03" db="EMBL/GenBank/DDBJ databases">
        <authorList>
            <person name="Legras J.-L."/>
            <person name="Devillers H."/>
            <person name="Grondin C."/>
        </authorList>
    </citation>
    <scope>NUCLEOTIDE SEQUENCE</scope>
    <source>
        <strain evidence="3">CLIB 1423</strain>
    </source>
</reference>
<feature type="transmembrane region" description="Helical" evidence="2">
    <location>
        <begin position="37"/>
        <end position="57"/>
    </location>
</feature>
<dbReference type="InterPro" id="IPR020999">
    <property type="entry name" value="Chitin_synth_reg_RCR"/>
</dbReference>
<dbReference type="AlphaFoldDB" id="A0A9P0VVL4"/>
<name>A0A9P0VVL4_9ASCO</name>
<evidence type="ECO:0000256" key="2">
    <source>
        <dbReference type="SAM" id="Phobius"/>
    </source>
</evidence>
<evidence type="ECO:0000256" key="1">
    <source>
        <dbReference type="SAM" id="MobiDB-lite"/>
    </source>
</evidence>
<dbReference type="Pfam" id="PF12273">
    <property type="entry name" value="RCR"/>
    <property type="match status" value="1"/>
</dbReference>
<proteinExistence type="predicted"/>
<feature type="compositionally biased region" description="Basic and acidic residues" evidence="1">
    <location>
        <begin position="112"/>
        <end position="124"/>
    </location>
</feature>
<dbReference type="EMBL" id="CAKXYY010000001">
    <property type="protein sequence ID" value="CAH2350081.1"/>
    <property type="molecule type" value="Genomic_DNA"/>
</dbReference>
<protein>
    <submittedName>
        <fullName evidence="3">Uncharacterized protein</fullName>
    </submittedName>
</protein>
<dbReference type="Proteomes" id="UP000837801">
    <property type="component" value="Unassembled WGS sequence"/>
</dbReference>
<evidence type="ECO:0000313" key="4">
    <source>
        <dbReference type="Proteomes" id="UP000837801"/>
    </source>
</evidence>
<feature type="compositionally biased region" description="Low complexity" evidence="1">
    <location>
        <begin position="79"/>
        <end position="99"/>
    </location>
</feature>